<dbReference type="EMBL" id="NATQ01000088">
    <property type="protein sequence ID" value="OQX90212.1"/>
    <property type="molecule type" value="Genomic_DNA"/>
</dbReference>
<keyword evidence="1" id="KW-0472">Membrane</keyword>
<evidence type="ECO:0000313" key="2">
    <source>
        <dbReference type="EMBL" id="OQX90212.1"/>
    </source>
</evidence>
<proteinExistence type="predicted"/>
<sequence length="156" mass="17045">MDFFKNRLMVFAIITAFVFTLYPLSAKGEEKTLIQETEEIDDNSEKELETYTINISSLGEDINLKIEEKTVGITPAHITVINGETFKLKGYDKKGDLIFETMIEGGITPENISIQTPVTETYSSKTAKVILGATAGFTLTFIGGFALIVSLSGGFG</sequence>
<evidence type="ECO:0000313" key="3">
    <source>
        <dbReference type="Proteomes" id="UP000192611"/>
    </source>
</evidence>
<keyword evidence="1" id="KW-1133">Transmembrane helix</keyword>
<gene>
    <name evidence="2" type="ORF">B6D57_04325</name>
</gene>
<accession>A0A1W9S0N6</accession>
<reference evidence="3" key="1">
    <citation type="submission" date="2017-03" db="EMBL/GenBank/DDBJ databases">
        <title>Novel pathways for hydrocarbon cycling and metabolic interdependencies in hydrothermal sediment communities.</title>
        <authorList>
            <person name="Dombrowski N."/>
            <person name="Seitz K."/>
            <person name="Teske A."/>
            <person name="Baker B."/>
        </authorList>
    </citation>
    <scope>NUCLEOTIDE SEQUENCE [LARGE SCALE GENOMIC DNA]</scope>
</reference>
<name>A0A1W9S0N6_9BACT</name>
<dbReference type="Proteomes" id="UP000192611">
    <property type="component" value="Unassembled WGS sequence"/>
</dbReference>
<feature type="transmembrane region" description="Helical" evidence="1">
    <location>
        <begin position="129"/>
        <end position="151"/>
    </location>
</feature>
<keyword evidence="1" id="KW-0812">Transmembrane</keyword>
<dbReference type="AlphaFoldDB" id="A0A1W9S0N6"/>
<comment type="caution">
    <text evidence="2">The sequence shown here is derived from an EMBL/GenBank/DDBJ whole genome shotgun (WGS) entry which is preliminary data.</text>
</comment>
<protein>
    <submittedName>
        <fullName evidence="2">Uncharacterized protein</fullName>
    </submittedName>
</protein>
<organism evidence="2 3">
    <name type="scientific">Candidatus Coatesbacteria bacterium 4484_99</name>
    <dbReference type="NCBI Taxonomy" id="1970774"/>
    <lineage>
        <taxon>Bacteria</taxon>
        <taxon>Candidatus Coatesiibacteriota</taxon>
    </lineage>
</organism>
<evidence type="ECO:0000256" key="1">
    <source>
        <dbReference type="SAM" id="Phobius"/>
    </source>
</evidence>